<organism evidence="1 2">
    <name type="scientific">Adonisia turfae CCMR0081</name>
    <dbReference type="NCBI Taxonomy" id="2292702"/>
    <lineage>
        <taxon>Bacteria</taxon>
        <taxon>Bacillati</taxon>
        <taxon>Cyanobacteriota</taxon>
        <taxon>Adonisia</taxon>
        <taxon>Adonisia turfae</taxon>
    </lineage>
</organism>
<protein>
    <submittedName>
        <fullName evidence="1">Nitrogen fixation protein</fullName>
    </submittedName>
</protein>
<sequence>MTEKLVAVAVAHDGTIAPHAGRALQWIVYVVADEVNARLAWTLNLTDIGCLHEWHVRGDGERHPLHFVDIAIAASAGEGVRRRLQQRNTELLTTTETNPDQAVTAYWMGDLAAGLHHEHQACLHPSEVNV</sequence>
<dbReference type="AlphaFoldDB" id="A0A6M0RXA6"/>
<proteinExistence type="predicted"/>
<reference evidence="1 2" key="1">
    <citation type="journal article" date="2020" name="Microb. Ecol.">
        <title>Ecogenomics of the Marine Benthic Filamentous Cyanobacterium Adonisia.</title>
        <authorList>
            <person name="Walter J.M."/>
            <person name="Coutinho F.H."/>
            <person name="Leomil L."/>
            <person name="Hargreaves P.I."/>
            <person name="Campeao M.E."/>
            <person name="Vieira V.V."/>
            <person name="Silva B.S."/>
            <person name="Fistarol G.O."/>
            <person name="Salomon P.S."/>
            <person name="Sawabe T."/>
            <person name="Mino S."/>
            <person name="Hosokawa M."/>
            <person name="Miyashita H."/>
            <person name="Maruyama F."/>
            <person name="van Verk M.C."/>
            <person name="Dutilh B.E."/>
            <person name="Thompson C.C."/>
            <person name="Thompson F.L."/>
        </authorList>
    </citation>
    <scope>NUCLEOTIDE SEQUENCE [LARGE SCALE GENOMIC DNA]</scope>
    <source>
        <strain evidence="1 2">CCMR0081</strain>
    </source>
</reference>
<dbReference type="Proteomes" id="UP000481033">
    <property type="component" value="Unassembled WGS sequence"/>
</dbReference>
<dbReference type="Gene3D" id="3.30.420.130">
    <property type="entry name" value="Dinitrogenase iron-molybdenum cofactor biosynthesis domain"/>
    <property type="match status" value="1"/>
</dbReference>
<dbReference type="RefSeq" id="WP_163703178.1">
    <property type="nucleotide sequence ID" value="NZ_QXHD01000004.1"/>
</dbReference>
<dbReference type="InterPro" id="IPR036105">
    <property type="entry name" value="DiNase_FeMo-co_biosyn_sf"/>
</dbReference>
<evidence type="ECO:0000313" key="1">
    <source>
        <dbReference type="EMBL" id="NEZ60867.1"/>
    </source>
</evidence>
<accession>A0A6M0RXA6</accession>
<dbReference type="SUPFAM" id="SSF53146">
    <property type="entry name" value="Nitrogenase accessory factor-like"/>
    <property type="match status" value="1"/>
</dbReference>
<comment type="caution">
    <text evidence="1">The sequence shown here is derived from an EMBL/GenBank/DDBJ whole genome shotgun (WGS) entry which is preliminary data.</text>
</comment>
<keyword evidence="2" id="KW-1185">Reference proteome</keyword>
<gene>
    <name evidence="1" type="ORF">DXZ20_35585</name>
</gene>
<evidence type="ECO:0000313" key="2">
    <source>
        <dbReference type="Proteomes" id="UP000481033"/>
    </source>
</evidence>
<dbReference type="EMBL" id="QXHD01000004">
    <property type="protein sequence ID" value="NEZ60867.1"/>
    <property type="molecule type" value="Genomic_DNA"/>
</dbReference>
<name>A0A6M0RXA6_9CYAN</name>